<proteinExistence type="predicted"/>
<keyword evidence="1" id="KW-0812">Transmembrane</keyword>
<dbReference type="Proteomes" id="UP000435243">
    <property type="component" value="Unassembled WGS sequence"/>
</dbReference>
<keyword evidence="3" id="KW-1185">Reference proteome</keyword>
<accession>A0A844ZPN9</accession>
<dbReference type="AlphaFoldDB" id="A0A844ZPN9"/>
<comment type="caution">
    <text evidence="2">The sequence shown here is derived from an EMBL/GenBank/DDBJ whole genome shotgun (WGS) entry which is preliminary data.</text>
</comment>
<dbReference type="OrthoDB" id="7428745at2"/>
<dbReference type="EMBL" id="WTYY01000004">
    <property type="protein sequence ID" value="MXO89016.1"/>
    <property type="molecule type" value="Genomic_DNA"/>
</dbReference>
<reference evidence="2 3" key="1">
    <citation type="submission" date="2019-12" db="EMBL/GenBank/DDBJ databases">
        <title>Genomic-based taxomic classification of the family Erythrobacteraceae.</title>
        <authorList>
            <person name="Xu L."/>
        </authorList>
    </citation>
    <scope>NUCLEOTIDE SEQUENCE [LARGE SCALE GENOMIC DNA]</scope>
    <source>
        <strain evidence="2 3">JCM 16339</strain>
    </source>
</reference>
<evidence type="ECO:0000313" key="3">
    <source>
        <dbReference type="Proteomes" id="UP000435243"/>
    </source>
</evidence>
<feature type="transmembrane region" description="Helical" evidence="1">
    <location>
        <begin position="6"/>
        <end position="27"/>
    </location>
</feature>
<name>A0A844ZPN9_9SPHN</name>
<keyword evidence="1" id="KW-1133">Transmembrane helix</keyword>
<evidence type="ECO:0000313" key="2">
    <source>
        <dbReference type="EMBL" id="MXO89016.1"/>
    </source>
</evidence>
<evidence type="ECO:0000256" key="1">
    <source>
        <dbReference type="SAM" id="Phobius"/>
    </source>
</evidence>
<dbReference type="RefSeq" id="WP_160591682.1">
    <property type="nucleotide sequence ID" value="NZ_BAAAFP010000003.1"/>
</dbReference>
<keyword evidence="1" id="KW-0472">Membrane</keyword>
<sequence length="97" mass="11045">MDINMILAFIFVIILVSIVMTTLGGVIKRHIRYKEREMELRNAPPQSGISAAKAEQLEERIRVLERIATDGNADLARQIEDLRLPDSSVEIQRETAR</sequence>
<organism evidence="2 3">
    <name type="scientific">Alteraurantiacibacter aestuarii</name>
    <dbReference type="NCBI Taxonomy" id="650004"/>
    <lineage>
        <taxon>Bacteria</taxon>
        <taxon>Pseudomonadati</taxon>
        <taxon>Pseudomonadota</taxon>
        <taxon>Alphaproteobacteria</taxon>
        <taxon>Sphingomonadales</taxon>
        <taxon>Erythrobacteraceae</taxon>
        <taxon>Alteraurantiacibacter</taxon>
    </lineage>
</organism>
<protein>
    <submittedName>
        <fullName evidence="2">Uncharacterized protein</fullName>
    </submittedName>
</protein>
<gene>
    <name evidence="2" type="ORF">GRI32_09720</name>
</gene>